<reference evidence="2" key="1">
    <citation type="submission" date="2020-05" db="EMBL/GenBank/DDBJ databases">
        <title>WGS assembly of Panicum virgatum.</title>
        <authorList>
            <person name="Lovell J.T."/>
            <person name="Jenkins J."/>
            <person name="Shu S."/>
            <person name="Juenger T.E."/>
            <person name="Schmutz J."/>
        </authorList>
    </citation>
    <scope>NUCLEOTIDE SEQUENCE</scope>
    <source>
        <strain evidence="2">AP13</strain>
    </source>
</reference>
<evidence type="ECO:0000313" key="3">
    <source>
        <dbReference type="Proteomes" id="UP000823388"/>
    </source>
</evidence>
<feature type="region of interest" description="Disordered" evidence="1">
    <location>
        <begin position="124"/>
        <end position="178"/>
    </location>
</feature>
<feature type="compositionally biased region" description="Pro residues" evidence="1">
    <location>
        <begin position="134"/>
        <end position="150"/>
    </location>
</feature>
<dbReference type="AlphaFoldDB" id="A0A8T0UK75"/>
<feature type="compositionally biased region" description="Low complexity" evidence="1">
    <location>
        <begin position="40"/>
        <end position="49"/>
    </location>
</feature>
<gene>
    <name evidence="2" type="ORF">PVAP13_3NG202963</name>
</gene>
<feature type="compositionally biased region" description="Basic and acidic residues" evidence="1">
    <location>
        <begin position="153"/>
        <end position="178"/>
    </location>
</feature>
<proteinExistence type="predicted"/>
<feature type="region of interest" description="Disordered" evidence="1">
    <location>
        <begin position="1"/>
        <end position="68"/>
    </location>
</feature>
<feature type="compositionally biased region" description="Pro residues" evidence="1">
    <location>
        <begin position="50"/>
        <end position="65"/>
    </location>
</feature>
<name>A0A8T0UK75_PANVG</name>
<sequence length="178" mass="18886">MAAPAAACRRASSSAHPRTDQTRRRRRTSLGLAAPSCRFLLPPHQRSLLPPLPRRPPPRLPPSSPAPTAAIAAPSFLSSSATAVRGGCACCNRGRRWQQTVGVAAPAASAHIEQTMAAACANPAGLPWPRASPASPPPHLAPPGTAPRPEPQYGRRAEGLGERRARGEEREKKERCKK</sequence>
<feature type="compositionally biased region" description="Low complexity" evidence="1">
    <location>
        <begin position="1"/>
        <end position="16"/>
    </location>
</feature>
<evidence type="ECO:0000256" key="1">
    <source>
        <dbReference type="SAM" id="MobiDB-lite"/>
    </source>
</evidence>
<dbReference type="EMBL" id="CM029042">
    <property type="protein sequence ID" value="KAG2620929.1"/>
    <property type="molecule type" value="Genomic_DNA"/>
</dbReference>
<evidence type="ECO:0000313" key="2">
    <source>
        <dbReference type="EMBL" id="KAG2620929.1"/>
    </source>
</evidence>
<organism evidence="2 3">
    <name type="scientific">Panicum virgatum</name>
    <name type="common">Blackwell switchgrass</name>
    <dbReference type="NCBI Taxonomy" id="38727"/>
    <lineage>
        <taxon>Eukaryota</taxon>
        <taxon>Viridiplantae</taxon>
        <taxon>Streptophyta</taxon>
        <taxon>Embryophyta</taxon>
        <taxon>Tracheophyta</taxon>
        <taxon>Spermatophyta</taxon>
        <taxon>Magnoliopsida</taxon>
        <taxon>Liliopsida</taxon>
        <taxon>Poales</taxon>
        <taxon>Poaceae</taxon>
        <taxon>PACMAD clade</taxon>
        <taxon>Panicoideae</taxon>
        <taxon>Panicodae</taxon>
        <taxon>Paniceae</taxon>
        <taxon>Panicinae</taxon>
        <taxon>Panicum</taxon>
        <taxon>Panicum sect. Hiantes</taxon>
    </lineage>
</organism>
<comment type="caution">
    <text evidence="2">The sequence shown here is derived from an EMBL/GenBank/DDBJ whole genome shotgun (WGS) entry which is preliminary data.</text>
</comment>
<accession>A0A8T0UK75</accession>
<dbReference type="Proteomes" id="UP000823388">
    <property type="component" value="Chromosome 3N"/>
</dbReference>
<protein>
    <submittedName>
        <fullName evidence="2">Uncharacterized protein</fullName>
    </submittedName>
</protein>
<keyword evidence="3" id="KW-1185">Reference proteome</keyword>